<reference evidence="2" key="1">
    <citation type="journal article" date="2020" name="Stud. Mycol.">
        <title>101 Dothideomycetes genomes: A test case for predicting lifestyles and emergence of pathogens.</title>
        <authorList>
            <person name="Haridas S."/>
            <person name="Albert R."/>
            <person name="Binder M."/>
            <person name="Bloem J."/>
            <person name="LaButti K."/>
            <person name="Salamov A."/>
            <person name="Andreopoulos B."/>
            <person name="Baker S."/>
            <person name="Barry K."/>
            <person name="Bills G."/>
            <person name="Bluhm B."/>
            <person name="Cannon C."/>
            <person name="Castanera R."/>
            <person name="Culley D."/>
            <person name="Daum C."/>
            <person name="Ezra D."/>
            <person name="Gonzalez J."/>
            <person name="Henrissat B."/>
            <person name="Kuo A."/>
            <person name="Liang C."/>
            <person name="Lipzen A."/>
            <person name="Lutzoni F."/>
            <person name="Magnuson J."/>
            <person name="Mondo S."/>
            <person name="Nolan M."/>
            <person name="Ohm R."/>
            <person name="Pangilinan J."/>
            <person name="Park H.-J."/>
            <person name="Ramirez L."/>
            <person name="Alfaro M."/>
            <person name="Sun H."/>
            <person name="Tritt A."/>
            <person name="Yoshinaga Y."/>
            <person name="Zwiers L.-H."/>
            <person name="Turgeon B."/>
            <person name="Goodwin S."/>
            <person name="Spatafora J."/>
            <person name="Crous P."/>
            <person name="Grigoriev I."/>
        </authorList>
    </citation>
    <scope>NUCLEOTIDE SEQUENCE [LARGE SCALE GENOMIC DNA]</scope>
    <source>
        <strain evidence="2">CBS 304.66</strain>
    </source>
</reference>
<comment type="caution">
    <text evidence="1">The sequence shown here is derived from an EMBL/GenBank/DDBJ whole genome shotgun (WGS) entry which is preliminary data.</text>
</comment>
<dbReference type="AlphaFoldDB" id="A0A9P4K0W8"/>
<protein>
    <submittedName>
        <fullName evidence="1">Uncharacterized protein</fullName>
    </submittedName>
</protein>
<accession>A0A9P4K0W8</accession>
<dbReference type="Proteomes" id="UP000800093">
    <property type="component" value="Unassembled WGS sequence"/>
</dbReference>
<organism evidence="1 2">
    <name type="scientific">Lojkania enalia</name>
    <dbReference type="NCBI Taxonomy" id="147567"/>
    <lineage>
        <taxon>Eukaryota</taxon>
        <taxon>Fungi</taxon>
        <taxon>Dikarya</taxon>
        <taxon>Ascomycota</taxon>
        <taxon>Pezizomycotina</taxon>
        <taxon>Dothideomycetes</taxon>
        <taxon>Pleosporomycetidae</taxon>
        <taxon>Pleosporales</taxon>
        <taxon>Pleosporales incertae sedis</taxon>
        <taxon>Lojkania</taxon>
    </lineage>
</organism>
<proteinExistence type="predicted"/>
<evidence type="ECO:0000313" key="2">
    <source>
        <dbReference type="Proteomes" id="UP000800093"/>
    </source>
</evidence>
<dbReference type="EMBL" id="ML986695">
    <property type="protein sequence ID" value="KAF2259926.1"/>
    <property type="molecule type" value="Genomic_DNA"/>
</dbReference>
<gene>
    <name evidence="1" type="ORF">CC78DRAFT_620673</name>
</gene>
<evidence type="ECO:0000313" key="1">
    <source>
        <dbReference type="EMBL" id="KAF2259926.1"/>
    </source>
</evidence>
<name>A0A9P4K0W8_9PLEO</name>
<keyword evidence="2" id="KW-1185">Reference proteome</keyword>
<sequence>MGSLGNKRRSLQFQPRIDTSFFTLYRTPSMSYEWQAPELKRDQIYYRINYTTPHGRENGYTTNLLLAKLLGSTIDTSSGEPEQWKVHEVRGESLLKNMRTESDSSTGVMKRDPLEPWIWKNGGWTDYKVVTHDLFKEFIQLQKQQIDKGIGKSGLEGVNPAEYPPNPKTLQSEIYVLISYRSPGSATASRANNQNQLMNFGITTDRQKIVSAYSSIIHTGPIGELTVAWKLLRDGKVAFLWYAIDEGWNADEDCTLGLLKAIESPTGFESWSEFV</sequence>